<organism evidence="2 3">
    <name type="scientific">Teichococcus coralli</name>
    <dbReference type="NCBI Taxonomy" id="2545983"/>
    <lineage>
        <taxon>Bacteria</taxon>
        <taxon>Pseudomonadati</taxon>
        <taxon>Pseudomonadota</taxon>
        <taxon>Alphaproteobacteria</taxon>
        <taxon>Acetobacterales</taxon>
        <taxon>Roseomonadaceae</taxon>
        <taxon>Roseomonas</taxon>
    </lineage>
</organism>
<keyword evidence="3" id="KW-1185">Reference proteome</keyword>
<gene>
    <name evidence="2" type="ORF">E0493_19775</name>
</gene>
<evidence type="ECO:0000256" key="1">
    <source>
        <dbReference type="SAM" id="MobiDB-lite"/>
    </source>
</evidence>
<dbReference type="RefSeq" id="WP_160938997.1">
    <property type="nucleotide sequence ID" value="NZ_SNVJ01000023.1"/>
</dbReference>
<evidence type="ECO:0000313" key="3">
    <source>
        <dbReference type="Proteomes" id="UP000460715"/>
    </source>
</evidence>
<dbReference type="Proteomes" id="UP000460715">
    <property type="component" value="Unassembled WGS sequence"/>
</dbReference>
<feature type="compositionally biased region" description="Basic and acidic residues" evidence="1">
    <location>
        <begin position="40"/>
        <end position="58"/>
    </location>
</feature>
<reference evidence="2 3" key="1">
    <citation type="submission" date="2019-03" db="EMBL/GenBank/DDBJ databases">
        <title>Roseomonas sp. a novel Roseomonas species isolated from Sea whip Gorgonian.</title>
        <authorList>
            <person name="Li F."/>
            <person name="Pan X."/>
            <person name="Huang S."/>
            <person name="Li Z."/>
            <person name="Meng B."/>
        </authorList>
    </citation>
    <scope>NUCLEOTIDE SEQUENCE [LARGE SCALE GENOMIC DNA]</scope>
    <source>
        <strain evidence="2 3">M0104</strain>
    </source>
</reference>
<accession>A0A845BEP5</accession>
<evidence type="ECO:0000313" key="2">
    <source>
        <dbReference type="EMBL" id="MXP65591.1"/>
    </source>
</evidence>
<dbReference type="AlphaFoldDB" id="A0A845BEP5"/>
<protein>
    <recommendedName>
        <fullName evidence="4">Flagellar assembly protein FliH/Type III secretion system HrpE domain-containing protein</fullName>
    </recommendedName>
</protein>
<feature type="region of interest" description="Disordered" evidence="1">
    <location>
        <begin position="37"/>
        <end position="62"/>
    </location>
</feature>
<dbReference type="EMBL" id="SNVJ01000023">
    <property type="protein sequence ID" value="MXP65591.1"/>
    <property type="molecule type" value="Genomic_DNA"/>
</dbReference>
<name>A0A845BEP5_9PROT</name>
<dbReference type="OrthoDB" id="7277964at2"/>
<evidence type="ECO:0008006" key="4">
    <source>
        <dbReference type="Google" id="ProtNLM"/>
    </source>
</evidence>
<proteinExistence type="predicted"/>
<sequence length="228" mass="23422">MMLRPFQPPPLLALVADEDGSAAARLRAEERIRASAMEAGRQRGLEEGLARGRAEGQAEGHAAAEQALRAELAQRGRQGAAAAAVALEKLLADHAEERRRLDAELRATVVAALEALFPVLLARAAGGEVAALLAAALAEREAEAITLRAHPGTLAAAQAEGFPGEPQDAGRLRLLPDNTMPPGQAEAAWAGGGLVYDPAALRAQVLAILGAPGPTQTDAAAAAQENPS</sequence>
<comment type="caution">
    <text evidence="2">The sequence shown here is derived from an EMBL/GenBank/DDBJ whole genome shotgun (WGS) entry which is preliminary data.</text>
</comment>